<name>A0A0C7MKW0_9SACH</name>
<feature type="compositionally biased region" description="Acidic residues" evidence="5">
    <location>
        <begin position="1701"/>
        <end position="1714"/>
    </location>
</feature>
<evidence type="ECO:0000256" key="3">
    <source>
        <dbReference type="ARBA" id="ARBA00023054"/>
    </source>
</evidence>
<evidence type="ECO:0000313" key="7">
    <source>
        <dbReference type="EMBL" id="CEP60428.1"/>
    </source>
</evidence>
<dbReference type="GO" id="GO:0005795">
    <property type="term" value="C:Golgi stack"/>
    <property type="evidence" value="ECO:0007669"/>
    <property type="project" value="TreeGrafter"/>
</dbReference>
<dbReference type="GO" id="GO:0012507">
    <property type="term" value="C:ER to Golgi transport vesicle membrane"/>
    <property type="evidence" value="ECO:0007669"/>
    <property type="project" value="EnsemblFungi"/>
</dbReference>
<dbReference type="OrthoDB" id="198977at2759"/>
<dbReference type="PANTHER" id="PTHR10013:SF0">
    <property type="entry name" value="GENERAL VESICULAR TRANSPORT FACTOR P115"/>
    <property type="match status" value="1"/>
</dbReference>
<evidence type="ECO:0000256" key="2">
    <source>
        <dbReference type="ARBA" id="ARBA00023034"/>
    </source>
</evidence>
<feature type="coiled-coil region" evidence="4">
    <location>
        <begin position="697"/>
        <end position="1002"/>
    </location>
</feature>
<organism evidence="7 8">
    <name type="scientific">Lachancea lanzarotensis</name>
    <dbReference type="NCBI Taxonomy" id="1245769"/>
    <lineage>
        <taxon>Eukaryota</taxon>
        <taxon>Fungi</taxon>
        <taxon>Dikarya</taxon>
        <taxon>Ascomycota</taxon>
        <taxon>Saccharomycotina</taxon>
        <taxon>Saccharomycetes</taxon>
        <taxon>Saccharomycetales</taxon>
        <taxon>Saccharomycetaceae</taxon>
        <taxon>Lachancea</taxon>
    </lineage>
</organism>
<comment type="subcellular location">
    <subcellularLocation>
        <location evidence="1">Golgi apparatus</location>
    </subcellularLocation>
</comment>
<dbReference type="InterPro" id="IPR024095">
    <property type="entry name" value="Vesicle_P115"/>
</dbReference>
<evidence type="ECO:0000256" key="5">
    <source>
        <dbReference type="SAM" id="MobiDB-lite"/>
    </source>
</evidence>
<feature type="region of interest" description="Disordered" evidence="5">
    <location>
        <begin position="1693"/>
        <end position="1714"/>
    </location>
</feature>
<dbReference type="GeneID" id="34683818"/>
<feature type="coiled-coil region" evidence="4">
    <location>
        <begin position="1476"/>
        <end position="1663"/>
    </location>
</feature>
<dbReference type="Gene3D" id="1.25.10.10">
    <property type="entry name" value="Leucine-rich Repeat Variant"/>
    <property type="match status" value="1"/>
</dbReference>
<dbReference type="Proteomes" id="UP000054304">
    <property type="component" value="Unassembled WGS sequence"/>
</dbReference>
<keyword evidence="2" id="KW-0333">Golgi apparatus</keyword>
<keyword evidence="3 4" id="KW-0175">Coiled coil</keyword>
<dbReference type="GO" id="GO:0005783">
    <property type="term" value="C:endoplasmic reticulum"/>
    <property type="evidence" value="ECO:0007669"/>
    <property type="project" value="TreeGrafter"/>
</dbReference>
<dbReference type="EMBL" id="LN736360">
    <property type="protein sequence ID" value="CEP60428.1"/>
    <property type="molecule type" value="Genomic_DNA"/>
</dbReference>
<sequence>MELIQGLIQPPKVQTVDDTIPTLCDRVENATLLSDRRSAVLGLKSFSRSYRETVIASGLKPLITTLKKDAEDEDSVKAILETLLILFIRGEGNADLTRNWISQESRVRNGKYPSPLVMKQEQLENESVDQFSLWIADFMTQTDELVHLFVRLLEVENFHIKLYTIQLLEAFIASRASRTREAIISLPVGVSTLVGLLEDVHDPIRDEAVLLLMALVNNSAHIQHLVAFENIFEKLFNILQEEGGLRGSLVVSDCLTLILNILKYNTSNQILFVETGNLPQMAKLLNDPMEGEFHWNDQRVLNIRTGLTILMLSVDPDNNATPKHQKMLLEAHLLMISLKLALSPTVPNSVRPFALLAAADMIRDNDIVQSELQKIDVPSFDPSTTTRVADETRLVSVIELVMNWCFFANSIHTFEIRRASSELVKAYLKNNQSLQLRFVTEQINIYEKSDHLDDDADAGHFMAGIFNVILEYDPDLKLNPYKLYFASDLLFFLLQGDSEPQIREIIGGIECKGFESMDEVGETMSPVQTILELLLTSLTLEDSRVSISYLCLLIYWLFDDPTAVNSFLSDKTVLQSLIAYTSQMKEDDVTVNCLVSVLLGVSYEFSSKQSKVTRAEYYELLVKSVGVNNYMSKIRQLQENSLFTDSETEENFLGAFETDSTGLPKIYFSPFFTRLLRENFYQIQTALKRGPTYESVVKVSFESFEDLRQEKVELEEELSKLEKESKKGIEEIQASLQEAAKQLNETQEQNKQRASELTDKTEKIASFIEQEEELKRVLAALREEHKDLVQDRDEKKSQISGLEEELSAKAVTMQKLEKDLKSATTGRKSAEDGINKMNRELFTLSKENDRLKTESSKATAELESKLKSMRNDLQKLETKKNSFEEELGITALNLKKLSEDKKKAEFESNSLQKEQADLKSRLKNQEDLVSKLSTKLRELVETCKQLSESKAEKDAEIDTLATRNLEEVSKLENELKNVQDQLKITEDKKQSLGEEIKSLNSTSNERDEKYRTLSQQNEGLTRRLKMYSDSLSEIKTFCSGLRKEVSNIPVRDRLLYERLQQLQDDNVQKFKKMLGTMDGYKAQVVSSENKRKVISESFEKLQTVKSELEARVENSNAERIEASNALSKQTTDHEKQIQSKLDKISSLERKLAELEKERDEAMKSSKKLQSELVHLQEKCEALKLSREALSKSSKASALKAASKVSSLEKKYAQLSEDYERCQVEQERSIAVAKAAESNALNLEKKIEDANASLQEQKSVADTGELKLSKFKSDLDAAHSEVDTKDAELKNTEASLVELRDSFASLEIELGNLKTASENEKRHLSEEVERLKHVMKEKKAELEEERKLLAEGSMSDVQNYLKKISDLEAKLESLEHAHAEKLGKHEEIKSELENLLKKSKEQGSAKAKELEEVNQKLVKVLNSQEENKVSYRKLEESQRLENVEAASRTKELNSTIEQKEKDMTSLKLSLSTTESTVASLKQKIADYVAQITKLEESDNSLKLCVKSAEKSLDKSQAAANAAKDQSNEQIRQLEESIIANNVTVNKLNSDLKIKNETLVLLENQMIELVNTTEVQQQRLKKLEEVESSNVNLAKELESTKDENKAAVVENRRLREVNESLSEKLKRCENDQKNKSDYDDKDKLAKELSMQVEHLKLEVKDWKSKASDRSEVDDLMLLVSELDEKNSKYRAKLELLGNHFSSDEEEEDDDTAGESK</sequence>
<evidence type="ECO:0000256" key="1">
    <source>
        <dbReference type="ARBA" id="ARBA00004555"/>
    </source>
</evidence>
<accession>A0A0C7MKW0</accession>
<dbReference type="PANTHER" id="PTHR10013">
    <property type="entry name" value="GENERAL VESICULAR TRANSPORT FACTOR P115"/>
    <property type="match status" value="1"/>
</dbReference>
<dbReference type="Pfam" id="PF04869">
    <property type="entry name" value="Uso1_p115_head"/>
    <property type="match status" value="1"/>
</dbReference>
<dbReference type="GO" id="GO:0006886">
    <property type="term" value="P:intracellular protein transport"/>
    <property type="evidence" value="ECO:0007669"/>
    <property type="project" value="InterPro"/>
</dbReference>
<feature type="domain" description="Vesicle tethering protein Uso1/P115-like head" evidence="6">
    <location>
        <begin position="365"/>
        <end position="687"/>
    </location>
</feature>
<dbReference type="InterPro" id="IPR011989">
    <property type="entry name" value="ARM-like"/>
</dbReference>
<gene>
    <name evidence="7" type="ORF">LALA0_S01e10660g</name>
</gene>
<reference evidence="7 8" key="1">
    <citation type="submission" date="2014-12" db="EMBL/GenBank/DDBJ databases">
        <authorList>
            <person name="Neuveglise Cecile"/>
        </authorList>
    </citation>
    <scope>NUCLEOTIDE SEQUENCE [LARGE SCALE GENOMIC DNA]</scope>
    <source>
        <strain evidence="7 8">CBS 12615</strain>
    </source>
</reference>
<dbReference type="HOGENOM" id="CLU_001063_0_0_1"/>
<protein>
    <submittedName>
        <fullName evidence="7">LALA0S01e10660g1_1</fullName>
    </submittedName>
</protein>
<evidence type="ECO:0000259" key="6">
    <source>
        <dbReference type="Pfam" id="PF04869"/>
    </source>
</evidence>
<proteinExistence type="predicted"/>
<dbReference type="GO" id="GO:0000139">
    <property type="term" value="C:Golgi membrane"/>
    <property type="evidence" value="ECO:0007669"/>
    <property type="project" value="EnsemblFungi"/>
</dbReference>
<evidence type="ECO:0000256" key="4">
    <source>
        <dbReference type="SAM" id="Coils"/>
    </source>
</evidence>
<feature type="coiled-coil region" evidence="4">
    <location>
        <begin position="1098"/>
        <end position="1426"/>
    </location>
</feature>
<keyword evidence="8" id="KW-1185">Reference proteome</keyword>
<dbReference type="GO" id="GO:0035493">
    <property type="term" value="P:SNARE complex assembly"/>
    <property type="evidence" value="ECO:0007669"/>
    <property type="project" value="EnsemblFungi"/>
</dbReference>
<evidence type="ECO:0000313" key="8">
    <source>
        <dbReference type="Proteomes" id="UP000054304"/>
    </source>
</evidence>
<dbReference type="GO" id="GO:0006888">
    <property type="term" value="P:endoplasmic reticulum to Golgi vesicle-mediated transport"/>
    <property type="evidence" value="ECO:0007669"/>
    <property type="project" value="EnsemblFungi"/>
</dbReference>
<dbReference type="GO" id="GO:0048211">
    <property type="term" value="P:Golgi vesicle docking"/>
    <property type="evidence" value="ECO:0007669"/>
    <property type="project" value="EnsemblFungi"/>
</dbReference>
<dbReference type="STRING" id="1245769.A0A0C7MKW0"/>
<dbReference type="GO" id="GO:0048280">
    <property type="term" value="P:vesicle fusion with Golgi apparatus"/>
    <property type="evidence" value="ECO:0007669"/>
    <property type="project" value="InterPro"/>
</dbReference>
<dbReference type="InterPro" id="IPR006953">
    <property type="entry name" value="Vesicle_Uso1_P115_head"/>
</dbReference>
<dbReference type="SUPFAM" id="SSF48371">
    <property type="entry name" value="ARM repeat"/>
    <property type="match status" value="1"/>
</dbReference>
<dbReference type="RefSeq" id="XP_022626672.1">
    <property type="nucleotide sequence ID" value="XM_022774590.1"/>
</dbReference>
<dbReference type="InterPro" id="IPR016024">
    <property type="entry name" value="ARM-type_fold"/>
</dbReference>